<protein>
    <submittedName>
        <fullName evidence="2">Uncharacterized protein</fullName>
    </submittedName>
</protein>
<accession>A0A318S6S7</accession>
<name>A0A318S6S7_9DEIO</name>
<dbReference type="Proteomes" id="UP000248326">
    <property type="component" value="Unassembled WGS sequence"/>
</dbReference>
<dbReference type="EMBL" id="QJSX01000017">
    <property type="protein sequence ID" value="PYE50540.1"/>
    <property type="molecule type" value="Genomic_DNA"/>
</dbReference>
<keyword evidence="1" id="KW-0732">Signal</keyword>
<evidence type="ECO:0000256" key="1">
    <source>
        <dbReference type="SAM" id="SignalP"/>
    </source>
</evidence>
<gene>
    <name evidence="2" type="ORF">DES52_11758</name>
</gene>
<keyword evidence="3" id="KW-1185">Reference proteome</keyword>
<sequence>MKRAVWLGVALSATVGAVTLKPAAIISADIEQSRSKGDVETHHYVTVQNAFPKVDVFTVKGVPNNVFFIQKCREAVRNKLKAPATAKFSAALPTMYFVYAGTYRNFGKVDAQNSLGAPSRSSYMCLSVFEGTQKGGRVYIKATLLN</sequence>
<comment type="caution">
    <text evidence="2">The sequence shown here is derived from an EMBL/GenBank/DDBJ whole genome shotgun (WGS) entry which is preliminary data.</text>
</comment>
<reference evidence="2 3" key="1">
    <citation type="submission" date="2018-06" db="EMBL/GenBank/DDBJ databases">
        <title>Genomic Encyclopedia of Type Strains, Phase IV (KMG-IV): sequencing the most valuable type-strain genomes for metagenomic binning, comparative biology and taxonomic classification.</title>
        <authorList>
            <person name="Goeker M."/>
        </authorList>
    </citation>
    <scope>NUCLEOTIDE SEQUENCE [LARGE SCALE GENOMIC DNA]</scope>
    <source>
        <strain evidence="2 3">DSM 18048</strain>
    </source>
</reference>
<dbReference type="OrthoDB" id="68454at2"/>
<proteinExistence type="predicted"/>
<dbReference type="AlphaFoldDB" id="A0A318S6S7"/>
<feature type="chain" id="PRO_5016301152" evidence="1">
    <location>
        <begin position="18"/>
        <end position="146"/>
    </location>
</feature>
<evidence type="ECO:0000313" key="2">
    <source>
        <dbReference type="EMBL" id="PYE50540.1"/>
    </source>
</evidence>
<evidence type="ECO:0000313" key="3">
    <source>
        <dbReference type="Proteomes" id="UP000248326"/>
    </source>
</evidence>
<organism evidence="2 3">
    <name type="scientific">Deinococcus yavapaiensis KR-236</name>
    <dbReference type="NCBI Taxonomy" id="694435"/>
    <lineage>
        <taxon>Bacteria</taxon>
        <taxon>Thermotogati</taxon>
        <taxon>Deinococcota</taxon>
        <taxon>Deinococci</taxon>
        <taxon>Deinococcales</taxon>
        <taxon>Deinococcaceae</taxon>
        <taxon>Deinococcus</taxon>
    </lineage>
</organism>
<dbReference type="RefSeq" id="WP_110888302.1">
    <property type="nucleotide sequence ID" value="NZ_QJSX01000017.1"/>
</dbReference>
<feature type="signal peptide" evidence="1">
    <location>
        <begin position="1"/>
        <end position="17"/>
    </location>
</feature>